<dbReference type="InterPro" id="IPR017853">
    <property type="entry name" value="GH"/>
</dbReference>
<dbReference type="OrthoDB" id="406631at2759"/>
<evidence type="ECO:0000259" key="10">
    <source>
        <dbReference type="Pfam" id="PF26410"/>
    </source>
</evidence>
<gene>
    <name evidence="11" type="ORF">FA15DRAFT_359224</name>
</gene>
<dbReference type="GO" id="GO:0016985">
    <property type="term" value="F:mannan endo-1,4-beta-mannosidase activity"/>
    <property type="evidence" value="ECO:0007669"/>
    <property type="project" value="UniProtKB-EC"/>
</dbReference>
<evidence type="ECO:0000256" key="1">
    <source>
        <dbReference type="ARBA" id="ARBA00001678"/>
    </source>
</evidence>
<feature type="signal peptide" evidence="9">
    <location>
        <begin position="1"/>
        <end position="20"/>
    </location>
</feature>
<organism evidence="11 12">
    <name type="scientific">Coprinopsis marcescibilis</name>
    <name type="common">Agaric fungus</name>
    <name type="synonym">Psathyrella marcescibilis</name>
    <dbReference type="NCBI Taxonomy" id="230819"/>
    <lineage>
        <taxon>Eukaryota</taxon>
        <taxon>Fungi</taxon>
        <taxon>Dikarya</taxon>
        <taxon>Basidiomycota</taxon>
        <taxon>Agaricomycotina</taxon>
        <taxon>Agaricomycetes</taxon>
        <taxon>Agaricomycetidae</taxon>
        <taxon>Agaricales</taxon>
        <taxon>Agaricineae</taxon>
        <taxon>Psathyrellaceae</taxon>
        <taxon>Coprinopsis</taxon>
    </lineage>
</organism>
<evidence type="ECO:0000256" key="9">
    <source>
        <dbReference type="SAM" id="SignalP"/>
    </source>
</evidence>
<evidence type="ECO:0000313" key="12">
    <source>
        <dbReference type="Proteomes" id="UP000307440"/>
    </source>
</evidence>
<sequence>MELLGAFLSLLLFFLAVVTGLPSRGSQTTRFVKANGTQFSLDGSKFTVVGANAYWLSLANLSEQDMEKVFSEISESGATTVRVWGHNEMPESQITPQTIYYQSWSGNKATINYGANGLRYFDRVVESAKRHNLRLIVVLMSYWNAADGKTGGVETYARQMLTTPVNHGGFFIDEGAKNVFKTYVKAVVGRYRDNPTVMSWELGHDMICMWVGGRKCPAGSLTAWTRELSSFIKSIDPNHLVASGDPGDYNKTDTDALEYSGWAGLDFEVNIVMDSIDYGTFSLSGIDPMRWIDDHVETATLAHKPLIFNKFGPEIYQEWLDKLVSAGVAGSFYWQFGSEDIRMNMPYWFYGDYVPRGSHTYRLLVDHAKAMKDRP</sequence>
<name>A0A5C3KBB7_COPMA</name>
<dbReference type="Gene3D" id="3.20.20.80">
    <property type="entry name" value="Glycosidases"/>
    <property type="match status" value="1"/>
</dbReference>
<accession>A0A5C3KBB7</accession>
<reference evidence="11 12" key="1">
    <citation type="journal article" date="2019" name="Nat. Ecol. Evol.">
        <title>Megaphylogeny resolves global patterns of mushroom evolution.</title>
        <authorList>
            <person name="Varga T."/>
            <person name="Krizsan K."/>
            <person name="Foldi C."/>
            <person name="Dima B."/>
            <person name="Sanchez-Garcia M."/>
            <person name="Sanchez-Ramirez S."/>
            <person name="Szollosi G.J."/>
            <person name="Szarkandi J.G."/>
            <person name="Papp V."/>
            <person name="Albert L."/>
            <person name="Andreopoulos W."/>
            <person name="Angelini C."/>
            <person name="Antonin V."/>
            <person name="Barry K.W."/>
            <person name="Bougher N.L."/>
            <person name="Buchanan P."/>
            <person name="Buyck B."/>
            <person name="Bense V."/>
            <person name="Catcheside P."/>
            <person name="Chovatia M."/>
            <person name="Cooper J."/>
            <person name="Damon W."/>
            <person name="Desjardin D."/>
            <person name="Finy P."/>
            <person name="Geml J."/>
            <person name="Haridas S."/>
            <person name="Hughes K."/>
            <person name="Justo A."/>
            <person name="Karasinski D."/>
            <person name="Kautmanova I."/>
            <person name="Kiss B."/>
            <person name="Kocsube S."/>
            <person name="Kotiranta H."/>
            <person name="LaButti K.M."/>
            <person name="Lechner B.E."/>
            <person name="Liimatainen K."/>
            <person name="Lipzen A."/>
            <person name="Lukacs Z."/>
            <person name="Mihaltcheva S."/>
            <person name="Morgado L.N."/>
            <person name="Niskanen T."/>
            <person name="Noordeloos M.E."/>
            <person name="Ohm R.A."/>
            <person name="Ortiz-Santana B."/>
            <person name="Ovrebo C."/>
            <person name="Racz N."/>
            <person name="Riley R."/>
            <person name="Savchenko A."/>
            <person name="Shiryaev A."/>
            <person name="Soop K."/>
            <person name="Spirin V."/>
            <person name="Szebenyi C."/>
            <person name="Tomsovsky M."/>
            <person name="Tulloss R.E."/>
            <person name="Uehling J."/>
            <person name="Grigoriev I.V."/>
            <person name="Vagvolgyi C."/>
            <person name="Papp T."/>
            <person name="Martin F.M."/>
            <person name="Miettinen O."/>
            <person name="Hibbett D.S."/>
            <person name="Nagy L.G."/>
        </authorList>
    </citation>
    <scope>NUCLEOTIDE SEQUENCE [LARGE SCALE GENOMIC DNA]</scope>
    <source>
        <strain evidence="11 12">CBS 121175</strain>
    </source>
</reference>
<dbReference type="SUPFAM" id="SSF51445">
    <property type="entry name" value="(Trans)glycosidases"/>
    <property type="match status" value="1"/>
</dbReference>
<keyword evidence="6 9" id="KW-0732">Signal</keyword>
<dbReference type="EMBL" id="ML210561">
    <property type="protein sequence ID" value="TFK17142.1"/>
    <property type="molecule type" value="Genomic_DNA"/>
</dbReference>
<dbReference type="Proteomes" id="UP000307440">
    <property type="component" value="Unassembled WGS sequence"/>
</dbReference>
<comment type="catalytic activity">
    <reaction evidence="1">
        <text>Random hydrolysis of (1-&gt;4)-beta-D-mannosidic linkages in mannans, galactomannans and glucomannans.</text>
        <dbReference type="EC" id="3.2.1.78"/>
    </reaction>
</comment>
<comment type="similarity">
    <text evidence="3">Belongs to the glycosyl hydrolase 5 (cellulase A) family.</text>
</comment>
<evidence type="ECO:0000256" key="3">
    <source>
        <dbReference type="ARBA" id="ARBA00005641"/>
    </source>
</evidence>
<feature type="domain" description="Glycoside hydrolase family 5" evidence="10">
    <location>
        <begin position="30"/>
        <end position="258"/>
    </location>
</feature>
<dbReference type="GO" id="GO:0005576">
    <property type="term" value="C:extracellular region"/>
    <property type="evidence" value="ECO:0007669"/>
    <property type="project" value="UniProtKB-SubCell"/>
</dbReference>
<dbReference type="Pfam" id="PF26410">
    <property type="entry name" value="GH5_mannosidase"/>
    <property type="match status" value="1"/>
</dbReference>
<dbReference type="EC" id="3.2.1.78" evidence="4"/>
<evidence type="ECO:0000313" key="11">
    <source>
        <dbReference type="EMBL" id="TFK17142.1"/>
    </source>
</evidence>
<evidence type="ECO:0000256" key="7">
    <source>
        <dbReference type="ARBA" id="ARBA00022801"/>
    </source>
</evidence>
<dbReference type="STRING" id="230819.A0A5C3KBB7"/>
<dbReference type="AlphaFoldDB" id="A0A5C3KBB7"/>
<dbReference type="PANTHER" id="PTHR31451">
    <property type="match status" value="1"/>
</dbReference>
<evidence type="ECO:0000256" key="5">
    <source>
        <dbReference type="ARBA" id="ARBA00022525"/>
    </source>
</evidence>
<keyword evidence="7" id="KW-0378">Hydrolase</keyword>
<keyword evidence="5" id="KW-0964">Secreted</keyword>
<dbReference type="PANTHER" id="PTHR31451:SF39">
    <property type="entry name" value="MANNAN ENDO-1,4-BETA-MANNOSIDASE 1"/>
    <property type="match status" value="1"/>
</dbReference>
<keyword evidence="12" id="KW-1185">Reference proteome</keyword>
<feature type="chain" id="PRO_5022926657" description="mannan endo-1,4-beta-mannosidase" evidence="9">
    <location>
        <begin position="21"/>
        <end position="375"/>
    </location>
</feature>
<proteinExistence type="inferred from homology"/>
<dbReference type="GO" id="GO:0046355">
    <property type="term" value="P:mannan catabolic process"/>
    <property type="evidence" value="ECO:0007669"/>
    <property type="project" value="UniProtKB-ARBA"/>
</dbReference>
<evidence type="ECO:0000256" key="2">
    <source>
        <dbReference type="ARBA" id="ARBA00004613"/>
    </source>
</evidence>
<evidence type="ECO:0000256" key="6">
    <source>
        <dbReference type="ARBA" id="ARBA00022729"/>
    </source>
</evidence>
<comment type="subcellular location">
    <subcellularLocation>
        <location evidence="2">Secreted</location>
    </subcellularLocation>
</comment>
<dbReference type="InterPro" id="IPR001547">
    <property type="entry name" value="Glyco_hydro_5"/>
</dbReference>
<evidence type="ECO:0000256" key="8">
    <source>
        <dbReference type="ARBA" id="ARBA00023295"/>
    </source>
</evidence>
<keyword evidence="8" id="KW-0326">Glycosidase</keyword>
<dbReference type="InterPro" id="IPR045053">
    <property type="entry name" value="MAN-like"/>
</dbReference>
<evidence type="ECO:0000256" key="4">
    <source>
        <dbReference type="ARBA" id="ARBA00012706"/>
    </source>
</evidence>
<protein>
    <recommendedName>
        <fullName evidence="4">mannan endo-1,4-beta-mannosidase</fullName>
        <ecNumber evidence="4">3.2.1.78</ecNumber>
    </recommendedName>
</protein>